<evidence type="ECO:0000259" key="16">
    <source>
        <dbReference type="Pfam" id="PF05347"/>
    </source>
</evidence>
<keyword evidence="9" id="KW-0999">Mitochondrion inner membrane</keyword>
<evidence type="ECO:0000256" key="15">
    <source>
        <dbReference type="ARBA" id="ARBA00032528"/>
    </source>
</evidence>
<proteinExistence type="inferred from homology"/>
<keyword evidence="7" id="KW-0597">Phosphoprotein</keyword>
<gene>
    <name evidence="17" type="ORF">QR98_0011980</name>
</gene>
<keyword evidence="13" id="KW-0472">Membrane</keyword>
<protein>
    <recommendedName>
        <fullName evidence="5">NADH dehydrogenase [ubiquinone] 1 beta subcomplex subunit 9</fullName>
    </recommendedName>
    <alternativeName>
        <fullName evidence="14">Complex I-B22</fullName>
    </alternativeName>
    <alternativeName>
        <fullName evidence="15">NADH-ubiquinone oxidoreductase B22 subunit</fullName>
    </alternativeName>
</protein>
<dbReference type="GO" id="GO:0006120">
    <property type="term" value="P:mitochondrial electron transport, NADH to ubiquinone"/>
    <property type="evidence" value="ECO:0007669"/>
    <property type="project" value="InterPro"/>
</dbReference>
<evidence type="ECO:0000256" key="4">
    <source>
        <dbReference type="ARBA" id="ARBA00011790"/>
    </source>
</evidence>
<dbReference type="OrthoDB" id="13598at2759"/>
<comment type="similarity">
    <text evidence="3">Belongs to the complex I LYR family.</text>
</comment>
<evidence type="ECO:0000256" key="13">
    <source>
        <dbReference type="ARBA" id="ARBA00023136"/>
    </source>
</evidence>
<comment type="subcellular location">
    <subcellularLocation>
        <location evidence="2">Mitochondrion inner membrane</location>
        <topology evidence="2">Peripheral membrane protein</topology>
        <orientation evidence="2">Matrix side</orientation>
    </subcellularLocation>
</comment>
<evidence type="ECO:0000256" key="3">
    <source>
        <dbReference type="ARBA" id="ARBA00009508"/>
    </source>
</evidence>
<dbReference type="InterPro" id="IPR008011">
    <property type="entry name" value="Complex1_LYR_dom"/>
</dbReference>
<dbReference type="CDD" id="cd20263">
    <property type="entry name" value="Complex1_LYR_NDUFB9_LYRM3"/>
    <property type="match status" value="1"/>
</dbReference>
<keyword evidence="11" id="KW-0007">Acetylation</keyword>
<evidence type="ECO:0000313" key="18">
    <source>
        <dbReference type="Proteomes" id="UP000616769"/>
    </source>
</evidence>
<keyword evidence="8" id="KW-0679">Respiratory chain</keyword>
<feature type="domain" description="Complex 1 LYR protein" evidence="16">
    <location>
        <begin position="18"/>
        <end position="75"/>
    </location>
</feature>
<name>A0A131ZW67_SARSC</name>
<evidence type="ECO:0000256" key="8">
    <source>
        <dbReference type="ARBA" id="ARBA00022660"/>
    </source>
</evidence>
<evidence type="ECO:0000256" key="7">
    <source>
        <dbReference type="ARBA" id="ARBA00022553"/>
    </source>
</evidence>
<dbReference type="VEuPathDB" id="VectorBase:SSCA001619"/>
<evidence type="ECO:0000313" key="17">
    <source>
        <dbReference type="EMBL" id="KPM02779.1"/>
    </source>
</evidence>
<keyword evidence="10" id="KW-0249">Electron transport</keyword>
<reference evidence="17 18" key="1">
    <citation type="journal article" date="2015" name="Parasit. Vectors">
        <title>Draft genome of the scabies mite.</title>
        <authorList>
            <person name="Rider S.D.Jr."/>
            <person name="Morgan M.S."/>
            <person name="Arlian L.G."/>
        </authorList>
    </citation>
    <scope>NUCLEOTIDE SEQUENCE [LARGE SCALE GENOMIC DNA]</scope>
    <source>
        <strain evidence="17">Arlian Lab</strain>
    </source>
</reference>
<evidence type="ECO:0000256" key="14">
    <source>
        <dbReference type="ARBA" id="ARBA00030192"/>
    </source>
</evidence>
<dbReference type="EMBL" id="JXLN01002861">
    <property type="protein sequence ID" value="KPM02779.1"/>
    <property type="molecule type" value="Genomic_DNA"/>
</dbReference>
<organism evidence="17 18">
    <name type="scientific">Sarcoptes scabiei</name>
    <name type="common">Itch mite</name>
    <name type="synonym">Acarus scabiei</name>
    <dbReference type="NCBI Taxonomy" id="52283"/>
    <lineage>
        <taxon>Eukaryota</taxon>
        <taxon>Metazoa</taxon>
        <taxon>Ecdysozoa</taxon>
        <taxon>Arthropoda</taxon>
        <taxon>Chelicerata</taxon>
        <taxon>Arachnida</taxon>
        <taxon>Acari</taxon>
        <taxon>Acariformes</taxon>
        <taxon>Sarcoptiformes</taxon>
        <taxon>Astigmata</taxon>
        <taxon>Psoroptidia</taxon>
        <taxon>Sarcoptoidea</taxon>
        <taxon>Sarcoptidae</taxon>
        <taxon>Sarcoptinae</taxon>
        <taxon>Sarcoptes</taxon>
    </lineage>
</organism>
<dbReference type="Pfam" id="PF05347">
    <property type="entry name" value="Complex1_LYR"/>
    <property type="match status" value="1"/>
</dbReference>
<evidence type="ECO:0000256" key="9">
    <source>
        <dbReference type="ARBA" id="ARBA00022792"/>
    </source>
</evidence>
<keyword evidence="12" id="KW-0496">Mitochondrion</keyword>
<evidence type="ECO:0000256" key="6">
    <source>
        <dbReference type="ARBA" id="ARBA00022448"/>
    </source>
</evidence>
<dbReference type="Proteomes" id="UP000616769">
    <property type="component" value="Unassembled WGS sequence"/>
</dbReference>
<evidence type="ECO:0000256" key="12">
    <source>
        <dbReference type="ARBA" id="ARBA00023128"/>
    </source>
</evidence>
<dbReference type="PANTHER" id="PTHR12868:SF0">
    <property type="entry name" value="NADH DEHYDROGENASE [UBIQUINONE] 1 BETA SUBCOMPLEX SUBUNIT 9"/>
    <property type="match status" value="1"/>
</dbReference>
<sequence>MSKFGPYLKRDFITHTRKVQNLFKRMVRNEESYLSEIHDIQFAWATVRAEFEKNRHVKDLRVARLLIEEGERRLAENLHPNPDRFIFSPGGLMFERELNFDDSHLDLWHPLEKAQYPYYFERRERMKKEYIQEWEAWDQEQEKLQKQQEQK</sequence>
<evidence type="ECO:0000256" key="5">
    <source>
        <dbReference type="ARBA" id="ARBA00018684"/>
    </source>
</evidence>
<evidence type="ECO:0000256" key="11">
    <source>
        <dbReference type="ARBA" id="ARBA00022990"/>
    </source>
</evidence>
<comment type="function">
    <text evidence="1">Accessory subunit of the mitochondrial membrane respiratory chain NADH dehydrogenase (Complex I), that is believed to be not involved in catalysis. Complex I functions in the transfer of electrons from NADH to the respiratory chain. The immediate electron acceptor for the enzyme is believed to be ubiquinone.</text>
</comment>
<dbReference type="GO" id="GO:0005743">
    <property type="term" value="C:mitochondrial inner membrane"/>
    <property type="evidence" value="ECO:0007669"/>
    <property type="project" value="UniProtKB-SubCell"/>
</dbReference>
<evidence type="ECO:0000256" key="1">
    <source>
        <dbReference type="ARBA" id="ARBA00002920"/>
    </source>
</evidence>
<comment type="subunit">
    <text evidence="4">Mammalian complex I is composed of 45 different subunits.</text>
</comment>
<accession>A0A131ZW67</accession>
<evidence type="ECO:0000256" key="2">
    <source>
        <dbReference type="ARBA" id="ARBA00004443"/>
    </source>
</evidence>
<comment type="caution">
    <text evidence="17">The sequence shown here is derived from an EMBL/GenBank/DDBJ whole genome shotgun (WGS) entry which is preliminary data.</text>
</comment>
<dbReference type="AlphaFoldDB" id="A0A131ZW67"/>
<dbReference type="InterPro" id="IPR045292">
    <property type="entry name" value="Complex1_LYR_NDUFB9_LYRM3"/>
</dbReference>
<keyword evidence="6" id="KW-0813">Transport</keyword>
<dbReference type="PANTHER" id="PTHR12868">
    <property type="entry name" value="NADH-UBIQUINONE OXIDOREDUCTASE B22 SUBUNIT"/>
    <property type="match status" value="1"/>
</dbReference>
<evidence type="ECO:0000256" key="10">
    <source>
        <dbReference type="ARBA" id="ARBA00022982"/>
    </source>
</evidence>
<dbReference type="InterPro" id="IPR033034">
    <property type="entry name" value="NDUFB9"/>
</dbReference>